<gene>
    <name evidence="2" type="ORF">AMSG_07402</name>
</gene>
<evidence type="ECO:0000313" key="2">
    <source>
        <dbReference type="EMBL" id="KNC51509.1"/>
    </source>
</evidence>
<keyword evidence="3" id="KW-1185">Reference proteome</keyword>
<organism evidence="2 3">
    <name type="scientific">Thecamonas trahens ATCC 50062</name>
    <dbReference type="NCBI Taxonomy" id="461836"/>
    <lineage>
        <taxon>Eukaryota</taxon>
        <taxon>Apusozoa</taxon>
        <taxon>Apusomonadida</taxon>
        <taxon>Apusomonadidae</taxon>
        <taxon>Thecamonas</taxon>
    </lineage>
</organism>
<evidence type="ECO:0000313" key="3">
    <source>
        <dbReference type="Proteomes" id="UP000054408"/>
    </source>
</evidence>
<evidence type="ECO:0000256" key="1">
    <source>
        <dbReference type="SAM" id="MobiDB-lite"/>
    </source>
</evidence>
<feature type="compositionally biased region" description="Basic and acidic residues" evidence="1">
    <location>
        <begin position="87"/>
        <end position="107"/>
    </location>
</feature>
<feature type="region of interest" description="Disordered" evidence="1">
    <location>
        <begin position="61"/>
        <end position="139"/>
    </location>
</feature>
<dbReference type="Proteomes" id="UP000054408">
    <property type="component" value="Unassembled WGS sequence"/>
</dbReference>
<dbReference type="EMBL" id="GL349468">
    <property type="protein sequence ID" value="KNC51509.1"/>
    <property type="molecule type" value="Genomic_DNA"/>
</dbReference>
<reference evidence="2 3" key="1">
    <citation type="submission" date="2010-05" db="EMBL/GenBank/DDBJ databases">
        <title>The Genome Sequence of Thecamonas trahens ATCC 50062.</title>
        <authorList>
            <consortium name="The Broad Institute Genome Sequencing Platform"/>
            <person name="Russ C."/>
            <person name="Cuomo C."/>
            <person name="Shea T."/>
            <person name="Young S.K."/>
            <person name="Zeng Q."/>
            <person name="Koehrsen M."/>
            <person name="Haas B."/>
            <person name="Borodovsky M."/>
            <person name="Guigo R."/>
            <person name="Alvarado L."/>
            <person name="Berlin A."/>
            <person name="Bochicchio J."/>
            <person name="Borenstein D."/>
            <person name="Chapman S."/>
            <person name="Chen Z."/>
            <person name="Freedman E."/>
            <person name="Gellesch M."/>
            <person name="Goldberg J."/>
            <person name="Griggs A."/>
            <person name="Gujja S."/>
            <person name="Heilman E."/>
            <person name="Heiman D."/>
            <person name="Hepburn T."/>
            <person name="Howarth C."/>
            <person name="Jen D."/>
            <person name="Larson L."/>
            <person name="Mehta T."/>
            <person name="Park D."/>
            <person name="Pearson M."/>
            <person name="Roberts A."/>
            <person name="Saif S."/>
            <person name="Shenoy N."/>
            <person name="Sisk P."/>
            <person name="Stolte C."/>
            <person name="Sykes S."/>
            <person name="Thomson T."/>
            <person name="Walk T."/>
            <person name="White J."/>
            <person name="Yandava C."/>
            <person name="Burger G."/>
            <person name="Gray M.W."/>
            <person name="Holland P.W.H."/>
            <person name="King N."/>
            <person name="Lang F.B.F."/>
            <person name="Roger A.J."/>
            <person name="Ruiz-Trillo I."/>
            <person name="Lander E."/>
            <person name="Nusbaum C."/>
        </authorList>
    </citation>
    <scope>NUCLEOTIDE SEQUENCE [LARGE SCALE GENOMIC DNA]</scope>
    <source>
        <strain evidence="2 3">ATCC 50062</strain>
    </source>
</reference>
<proteinExistence type="predicted"/>
<dbReference type="GeneID" id="25566327"/>
<accession>A0A0L0DGP3</accession>
<dbReference type="AlphaFoldDB" id="A0A0L0DGP3"/>
<sequence>MRWLADDAERGRLLPLVGDVGDVARGDGSGYQAGDHPCTEKDAIADNRRVVVVLAGKLEDVRDKGGSQGGDQRGKVEAGVGWKARAGSKEAGDAGEHRQREADDARSEAGGLQRGDACLDKGRGAAGEVGQRNAKDCAR</sequence>
<name>A0A0L0DGP3_THETB</name>
<dbReference type="RefSeq" id="XP_013755912.1">
    <property type="nucleotide sequence ID" value="XM_013900458.1"/>
</dbReference>
<protein>
    <submittedName>
        <fullName evidence="2">Uncharacterized protein</fullName>
    </submittedName>
</protein>